<protein>
    <submittedName>
        <fullName evidence="1">Uncharacterized protein</fullName>
    </submittedName>
</protein>
<comment type="caution">
    <text evidence="1">The sequence shown here is derived from an EMBL/GenBank/DDBJ whole genome shotgun (WGS) entry which is preliminary data.</text>
</comment>
<dbReference type="Proteomes" id="UP000186817">
    <property type="component" value="Unassembled WGS sequence"/>
</dbReference>
<name>A0A1Q9CP00_SYMMI</name>
<dbReference type="OrthoDB" id="415433at2759"/>
<keyword evidence="2" id="KW-1185">Reference proteome</keyword>
<proteinExistence type="predicted"/>
<accession>A0A1Q9CP00</accession>
<dbReference type="AlphaFoldDB" id="A0A1Q9CP00"/>
<dbReference type="EMBL" id="LSRX01001026">
    <property type="protein sequence ID" value="OLP84644.1"/>
    <property type="molecule type" value="Genomic_DNA"/>
</dbReference>
<evidence type="ECO:0000313" key="2">
    <source>
        <dbReference type="Proteomes" id="UP000186817"/>
    </source>
</evidence>
<sequence>MQLCAAIGVRSVVHFPVRYKNRYGRLQLEDNAMAVSFSMGSFGAYLPYPYPTILVGTDRLLLKGIKYVAGRMFRLMTAPADLENMPATSAGGEASGTFHFVVMDIVMLRHRHNDHRSVNWPSVFDDLAKSHVDHDLDSWFRPLTEPAIALKKRRVMHDLFFEDEDFVVTRPVPPVAATPAGAVLLLHSFGVSLTRLQ</sequence>
<evidence type="ECO:0000313" key="1">
    <source>
        <dbReference type="EMBL" id="OLP84644.1"/>
    </source>
</evidence>
<organism evidence="1 2">
    <name type="scientific">Symbiodinium microadriaticum</name>
    <name type="common">Dinoflagellate</name>
    <name type="synonym">Zooxanthella microadriatica</name>
    <dbReference type="NCBI Taxonomy" id="2951"/>
    <lineage>
        <taxon>Eukaryota</taxon>
        <taxon>Sar</taxon>
        <taxon>Alveolata</taxon>
        <taxon>Dinophyceae</taxon>
        <taxon>Suessiales</taxon>
        <taxon>Symbiodiniaceae</taxon>
        <taxon>Symbiodinium</taxon>
    </lineage>
</organism>
<gene>
    <name evidence="1" type="ORF">AK812_SmicGene34466</name>
</gene>
<reference evidence="1 2" key="1">
    <citation type="submission" date="2016-02" db="EMBL/GenBank/DDBJ databases">
        <title>Genome analysis of coral dinoflagellate symbionts highlights evolutionary adaptations to a symbiotic lifestyle.</title>
        <authorList>
            <person name="Aranda M."/>
            <person name="Li Y."/>
            <person name="Liew Y.J."/>
            <person name="Baumgarten S."/>
            <person name="Simakov O."/>
            <person name="Wilson M."/>
            <person name="Piel J."/>
            <person name="Ashoor H."/>
            <person name="Bougouffa S."/>
            <person name="Bajic V.B."/>
            <person name="Ryu T."/>
            <person name="Ravasi T."/>
            <person name="Bayer T."/>
            <person name="Micklem G."/>
            <person name="Kim H."/>
            <person name="Bhak J."/>
            <person name="Lajeunesse T.C."/>
            <person name="Voolstra C.R."/>
        </authorList>
    </citation>
    <scope>NUCLEOTIDE SEQUENCE [LARGE SCALE GENOMIC DNA]</scope>
    <source>
        <strain evidence="1 2">CCMP2467</strain>
    </source>
</reference>